<evidence type="ECO:0000313" key="5">
    <source>
        <dbReference type="EMBL" id="KAK8997331.1"/>
    </source>
</evidence>
<comment type="caution">
    <text evidence="5">The sequence shown here is derived from an EMBL/GenBank/DDBJ whole genome shotgun (WGS) entry which is preliminary data.</text>
</comment>
<keyword evidence="6" id="KW-1185">Reference proteome</keyword>
<dbReference type="PANTHER" id="PTHR35496">
    <property type="entry name" value="2S SEED STORAGE PROTEIN 1-RELATED"/>
    <property type="match status" value="1"/>
</dbReference>
<evidence type="ECO:0000256" key="3">
    <source>
        <dbReference type="SAM" id="MobiDB-lite"/>
    </source>
</evidence>
<sequence>MAKVAVYLATFALILFVAHASITTVTVDEENPWGRPKRPETGCQEQIRRVDHLQACQKYLDEEQCSGSRCRYNRRWNLYSCCQQLEMLDNQYRCPGLRQANKRMDGLGRSVVRSSAFSLSANSHGNVFFLAYFLKLGFQIFCVAMPDAENAVVDSITQDRCCLGFKKRARRHEAMPRTPPTAKARQTTLGAARPTPSSEAPGSLLQRLWK</sequence>
<dbReference type="Proteomes" id="UP001396334">
    <property type="component" value="Unassembled WGS sequence"/>
</dbReference>
<dbReference type="EMBL" id="JBBPBN010000043">
    <property type="protein sequence ID" value="KAK8997331.1"/>
    <property type="molecule type" value="Genomic_DNA"/>
</dbReference>
<feature type="chain" id="PRO_5046932308" evidence="4">
    <location>
        <begin position="21"/>
        <end position="210"/>
    </location>
</feature>
<gene>
    <name evidence="5" type="ORF">V6N11_020812</name>
</gene>
<accession>A0ABR2Q9K0</accession>
<comment type="similarity">
    <text evidence="1">Belongs to the 2S seed storage albumins family.</text>
</comment>
<name>A0ABR2Q9K0_9ROSI</name>
<protein>
    <submittedName>
        <fullName evidence="5">Uncharacterized protein</fullName>
    </submittedName>
</protein>
<dbReference type="InterPro" id="IPR000617">
    <property type="entry name" value="Napin/2SS/CON"/>
</dbReference>
<reference evidence="5 6" key="1">
    <citation type="journal article" date="2024" name="G3 (Bethesda)">
        <title>Genome assembly of Hibiscus sabdariffa L. provides insights into metabolisms of medicinal natural products.</title>
        <authorList>
            <person name="Kim T."/>
        </authorList>
    </citation>
    <scope>NUCLEOTIDE SEQUENCE [LARGE SCALE GENOMIC DNA]</scope>
    <source>
        <strain evidence="5">TK-2024</strain>
        <tissue evidence="5">Old leaves</tissue>
    </source>
</reference>
<keyword evidence="2" id="KW-1015">Disulfide bond</keyword>
<dbReference type="InterPro" id="IPR036312">
    <property type="entry name" value="Bifun_inhib/LTP/seed_sf"/>
</dbReference>
<evidence type="ECO:0000313" key="6">
    <source>
        <dbReference type="Proteomes" id="UP001396334"/>
    </source>
</evidence>
<dbReference type="PANTHER" id="PTHR35496:SF20">
    <property type="entry name" value="2S SEED STORAGE PROTEIN 1-RELATED"/>
    <property type="match status" value="1"/>
</dbReference>
<feature type="compositionally biased region" description="Polar residues" evidence="3">
    <location>
        <begin position="184"/>
        <end position="200"/>
    </location>
</feature>
<dbReference type="Gene3D" id="1.10.110.10">
    <property type="entry name" value="Plant lipid-transfer and hydrophobic proteins"/>
    <property type="match status" value="1"/>
</dbReference>
<evidence type="ECO:0000256" key="4">
    <source>
        <dbReference type="SAM" id="SignalP"/>
    </source>
</evidence>
<organism evidence="5 6">
    <name type="scientific">Hibiscus sabdariffa</name>
    <name type="common">roselle</name>
    <dbReference type="NCBI Taxonomy" id="183260"/>
    <lineage>
        <taxon>Eukaryota</taxon>
        <taxon>Viridiplantae</taxon>
        <taxon>Streptophyta</taxon>
        <taxon>Embryophyta</taxon>
        <taxon>Tracheophyta</taxon>
        <taxon>Spermatophyta</taxon>
        <taxon>Magnoliopsida</taxon>
        <taxon>eudicotyledons</taxon>
        <taxon>Gunneridae</taxon>
        <taxon>Pentapetalae</taxon>
        <taxon>rosids</taxon>
        <taxon>malvids</taxon>
        <taxon>Malvales</taxon>
        <taxon>Malvaceae</taxon>
        <taxon>Malvoideae</taxon>
        <taxon>Hibiscus</taxon>
    </lineage>
</organism>
<evidence type="ECO:0000256" key="1">
    <source>
        <dbReference type="ARBA" id="ARBA00008262"/>
    </source>
</evidence>
<feature type="signal peptide" evidence="4">
    <location>
        <begin position="1"/>
        <end position="20"/>
    </location>
</feature>
<dbReference type="SUPFAM" id="SSF47699">
    <property type="entry name" value="Bifunctional inhibitor/lipid-transfer protein/seed storage 2S albumin"/>
    <property type="match status" value="1"/>
</dbReference>
<feature type="region of interest" description="Disordered" evidence="3">
    <location>
        <begin position="172"/>
        <end position="210"/>
    </location>
</feature>
<evidence type="ECO:0000256" key="2">
    <source>
        <dbReference type="ARBA" id="ARBA00023157"/>
    </source>
</evidence>
<proteinExistence type="inferred from homology"/>
<keyword evidence="4" id="KW-0732">Signal</keyword>